<keyword evidence="2" id="KW-0964">Secreted</keyword>
<feature type="domain" description="Hedgehog/Intein (Hint)" evidence="4">
    <location>
        <begin position="437"/>
        <end position="582"/>
    </location>
</feature>
<dbReference type="InterPro" id="IPR036844">
    <property type="entry name" value="Hint_dom_sf"/>
</dbReference>
<comment type="subcellular location">
    <subcellularLocation>
        <location evidence="1">Secreted</location>
    </subcellularLocation>
</comment>
<dbReference type="GO" id="GO:0005576">
    <property type="term" value="C:extracellular region"/>
    <property type="evidence" value="ECO:0007669"/>
    <property type="project" value="UniProtKB-SubCell"/>
</dbReference>
<dbReference type="Pfam" id="PF13403">
    <property type="entry name" value="Hint_2"/>
    <property type="match status" value="1"/>
</dbReference>
<dbReference type="InterPro" id="IPR018511">
    <property type="entry name" value="Hemolysin-typ_Ca-bd_CS"/>
</dbReference>
<dbReference type="InterPro" id="IPR050557">
    <property type="entry name" value="RTX_toxin/Mannuronan_C5-epim"/>
</dbReference>
<dbReference type="InterPro" id="IPR028992">
    <property type="entry name" value="Hedgehog/Intein_dom"/>
</dbReference>
<evidence type="ECO:0000259" key="4">
    <source>
        <dbReference type="Pfam" id="PF13403"/>
    </source>
</evidence>
<feature type="region of interest" description="Disordered" evidence="3">
    <location>
        <begin position="1"/>
        <end position="39"/>
    </location>
</feature>
<dbReference type="EMBL" id="BSFH01000098">
    <property type="protein sequence ID" value="GLK66081.1"/>
    <property type="molecule type" value="Genomic_DNA"/>
</dbReference>
<evidence type="ECO:0000313" key="5">
    <source>
        <dbReference type="EMBL" id="GLK66081.1"/>
    </source>
</evidence>
<accession>A0AAD3P2M6</accession>
<dbReference type="Pfam" id="PF00353">
    <property type="entry name" value="HemolysinCabind"/>
    <property type="match status" value="6"/>
</dbReference>
<evidence type="ECO:0000256" key="2">
    <source>
        <dbReference type="ARBA" id="ARBA00022525"/>
    </source>
</evidence>
<gene>
    <name evidence="5" type="ORF">GCM10017635_35580</name>
</gene>
<proteinExistence type="predicted"/>
<dbReference type="PROSITE" id="PS00330">
    <property type="entry name" value="HEMOLYSIN_CALCIUM"/>
    <property type="match status" value="3"/>
</dbReference>
<dbReference type="PANTHER" id="PTHR38340">
    <property type="entry name" value="S-LAYER PROTEIN"/>
    <property type="match status" value="1"/>
</dbReference>
<dbReference type="Proteomes" id="UP001143349">
    <property type="component" value="Unassembled WGS sequence"/>
</dbReference>
<dbReference type="SUPFAM" id="SSF51120">
    <property type="entry name" value="beta-Roll"/>
    <property type="match status" value="3"/>
</dbReference>
<dbReference type="PRINTS" id="PR00313">
    <property type="entry name" value="CABNDNGRPT"/>
</dbReference>
<dbReference type="GO" id="GO:0005509">
    <property type="term" value="F:calcium ion binding"/>
    <property type="evidence" value="ECO:0007669"/>
    <property type="project" value="InterPro"/>
</dbReference>
<dbReference type="InterPro" id="IPR001343">
    <property type="entry name" value="Hemolysn_Ca-bd"/>
</dbReference>
<organism evidence="5 6">
    <name type="scientific">Paracoccus kondratievae</name>
    <dbReference type="NCBI Taxonomy" id="135740"/>
    <lineage>
        <taxon>Bacteria</taxon>
        <taxon>Pseudomonadati</taxon>
        <taxon>Pseudomonadota</taxon>
        <taxon>Alphaproteobacteria</taxon>
        <taxon>Rhodobacterales</taxon>
        <taxon>Paracoccaceae</taxon>
        <taxon>Paracoccus</taxon>
    </lineage>
</organism>
<dbReference type="Gene3D" id="2.150.10.10">
    <property type="entry name" value="Serralysin-like metalloprotease, C-terminal"/>
    <property type="match status" value="3"/>
</dbReference>
<protein>
    <recommendedName>
        <fullName evidence="4">Hedgehog/Intein (Hint) domain-containing protein</fullName>
    </recommendedName>
</protein>
<sequence length="637" mass="66782">MATIPGTGGNDSLSGGDEPDLIDADAGNDTIDGGAGSDTVSGGDGADFLIWAANPDATGDHDIYHGGSGGEEYEPDVYSHNGGDTLSLVSAGAEGFDVYFTSGSSGEVEDAYGNTLSFDGIERVATGDGADHINASGSAEGIRIYAGAGNDYIIGSDATDYIQGGDGNDEIFGGGGNDVIEDGRGDDTIHGEDGDDGIRWGNGGIDGSVGNDLYYGGSGYNTLNAWQHDATGNGVHMVLTTSDSGTVDATGAATGHLEFYEFRNLLTGNGNDTIDGSAAGVDGFRAYAAWGDDSIIGSDGDDSIEGGFGTDTIDAGAGDDMISMAGDLFSTSHAWEDDGSDLLVLRDGFGNDTVRAFAIETTQDEWGTVLPADRLDVSDLHDANGNPIDLDDVTVEPLTDARGTHARLVFPNGETLLLYEIDPAALTRQKLHQLGIPCFCRGTMIRTDRGEIAVEQLSVGDLVLTCDHGLQPIRWIGSRALDAIDLAAAPRLRPVCIRRGALGEGRPCADLMVSPQHRILVRSAIAQRMFGCPEVLVAAKQLLAIEGIEEADAETVEYFHILFDRHEIVLANGAEAESLYTGPMALKSVGRAAREEIFTLFPELRETPAKAARPLIPGAKARQLAHRHVRNRKALNG</sequence>
<evidence type="ECO:0000256" key="1">
    <source>
        <dbReference type="ARBA" id="ARBA00004613"/>
    </source>
</evidence>
<evidence type="ECO:0000256" key="3">
    <source>
        <dbReference type="SAM" id="MobiDB-lite"/>
    </source>
</evidence>
<reference evidence="5" key="2">
    <citation type="submission" date="2023-01" db="EMBL/GenBank/DDBJ databases">
        <authorList>
            <person name="Sun Q."/>
            <person name="Evtushenko L."/>
        </authorList>
    </citation>
    <scope>NUCLEOTIDE SEQUENCE</scope>
    <source>
        <strain evidence="5">VKM B-2222</strain>
    </source>
</reference>
<reference evidence="5" key="1">
    <citation type="journal article" date="2014" name="Int. J. Syst. Evol. Microbiol.">
        <title>Complete genome sequence of Corynebacterium casei LMG S-19264T (=DSM 44701T), isolated from a smear-ripened cheese.</title>
        <authorList>
            <consortium name="US DOE Joint Genome Institute (JGI-PGF)"/>
            <person name="Walter F."/>
            <person name="Albersmeier A."/>
            <person name="Kalinowski J."/>
            <person name="Ruckert C."/>
        </authorList>
    </citation>
    <scope>NUCLEOTIDE SEQUENCE</scope>
    <source>
        <strain evidence="5">VKM B-2222</strain>
    </source>
</reference>
<comment type="caution">
    <text evidence="5">The sequence shown here is derived from an EMBL/GenBank/DDBJ whole genome shotgun (WGS) entry which is preliminary data.</text>
</comment>
<dbReference type="RefSeq" id="WP_152367145.1">
    <property type="nucleotide sequence ID" value="NZ_BSFH01000098.1"/>
</dbReference>
<keyword evidence="6" id="KW-1185">Reference proteome</keyword>
<dbReference type="SUPFAM" id="SSF51294">
    <property type="entry name" value="Hedgehog/intein (Hint) domain"/>
    <property type="match status" value="1"/>
</dbReference>
<dbReference type="AlphaFoldDB" id="A0AAD3P2M6"/>
<name>A0AAD3P2M6_9RHOB</name>
<dbReference type="PANTHER" id="PTHR38340:SF1">
    <property type="entry name" value="S-LAYER PROTEIN"/>
    <property type="match status" value="1"/>
</dbReference>
<dbReference type="InterPro" id="IPR011049">
    <property type="entry name" value="Serralysin-like_metalloprot_C"/>
</dbReference>
<evidence type="ECO:0000313" key="6">
    <source>
        <dbReference type="Proteomes" id="UP001143349"/>
    </source>
</evidence>